<dbReference type="Gene3D" id="2.10.109.10">
    <property type="entry name" value="Umud Fragment, subunit A"/>
    <property type="match status" value="1"/>
</dbReference>
<dbReference type="GO" id="GO:0006465">
    <property type="term" value="P:signal peptide processing"/>
    <property type="evidence" value="ECO:0007669"/>
    <property type="project" value="InterPro"/>
</dbReference>
<evidence type="ECO:0000313" key="5">
    <source>
        <dbReference type="EMBL" id="MSS40820.1"/>
    </source>
</evidence>
<evidence type="ECO:0000313" key="6">
    <source>
        <dbReference type="Proteomes" id="UP000462363"/>
    </source>
</evidence>
<name>A0A844F8Y8_CLOSV</name>
<dbReference type="GO" id="GO:0009003">
    <property type="term" value="F:signal peptidase activity"/>
    <property type="evidence" value="ECO:0007669"/>
    <property type="project" value="UniProtKB-EC"/>
</dbReference>
<comment type="catalytic activity">
    <reaction evidence="3">
        <text>Cleavage of hydrophobic, N-terminal signal or leader sequences from secreted and periplasmic proteins.</text>
        <dbReference type="EC" id="3.4.21.89"/>
    </reaction>
</comment>
<dbReference type="Proteomes" id="UP000462363">
    <property type="component" value="Unassembled WGS sequence"/>
</dbReference>
<organism evidence="5 6">
    <name type="scientific">Clostridium scindens (strain JCM 10418 / VPI 12708)</name>
    <dbReference type="NCBI Taxonomy" id="29347"/>
    <lineage>
        <taxon>Bacteria</taxon>
        <taxon>Bacillati</taxon>
        <taxon>Bacillota</taxon>
        <taxon>Clostridia</taxon>
        <taxon>Lachnospirales</taxon>
        <taxon>Lachnospiraceae</taxon>
    </lineage>
</organism>
<dbReference type="EMBL" id="VUMB01000020">
    <property type="protein sequence ID" value="MSS40820.1"/>
    <property type="molecule type" value="Genomic_DNA"/>
</dbReference>
<keyword evidence="3" id="KW-0472">Membrane</keyword>
<evidence type="ECO:0000259" key="4">
    <source>
        <dbReference type="Pfam" id="PF10502"/>
    </source>
</evidence>
<dbReference type="SUPFAM" id="SSF51306">
    <property type="entry name" value="LexA/Signal peptidase"/>
    <property type="match status" value="1"/>
</dbReference>
<keyword evidence="3" id="KW-0645">Protease</keyword>
<dbReference type="InterPro" id="IPR019533">
    <property type="entry name" value="Peptidase_S26"/>
</dbReference>
<proteinExistence type="inferred from homology"/>
<evidence type="ECO:0000256" key="3">
    <source>
        <dbReference type="RuleBase" id="RU362042"/>
    </source>
</evidence>
<evidence type="ECO:0000256" key="1">
    <source>
        <dbReference type="ARBA" id="ARBA00004401"/>
    </source>
</evidence>
<dbReference type="Pfam" id="PF10502">
    <property type="entry name" value="Peptidase_S26"/>
    <property type="match status" value="1"/>
</dbReference>
<dbReference type="AlphaFoldDB" id="A0A844F8Y8"/>
<protein>
    <recommendedName>
        <fullName evidence="3">Signal peptidase I</fullName>
        <ecNumber evidence="3">3.4.21.89</ecNumber>
    </recommendedName>
</protein>
<feature type="transmembrane region" description="Helical" evidence="3">
    <location>
        <begin position="27"/>
        <end position="45"/>
    </location>
</feature>
<keyword evidence="3" id="KW-0812">Transmembrane</keyword>
<keyword evidence="3" id="KW-1133">Transmembrane helix</keyword>
<dbReference type="PANTHER" id="PTHR43390:SF1">
    <property type="entry name" value="CHLOROPLAST PROCESSING PEPTIDASE"/>
    <property type="match status" value="1"/>
</dbReference>
<comment type="caution">
    <text evidence="5">The sequence shown here is derived from an EMBL/GenBank/DDBJ whole genome shotgun (WGS) entry which is preliminary data.</text>
</comment>
<gene>
    <name evidence="5" type="primary">lepB</name>
    <name evidence="5" type="ORF">FYJ37_10780</name>
</gene>
<dbReference type="RefSeq" id="WP_009249519.1">
    <property type="nucleotide sequence ID" value="NZ_AP024846.1"/>
</dbReference>
<dbReference type="PRINTS" id="PR00727">
    <property type="entry name" value="LEADERPTASE"/>
</dbReference>
<reference evidence="5 6" key="1">
    <citation type="submission" date="2019-08" db="EMBL/GenBank/DDBJ databases">
        <title>In-depth cultivation of the pig gut microbiome towards novel bacterial diversity and tailored functional studies.</title>
        <authorList>
            <person name="Wylensek D."/>
            <person name="Hitch T.C.A."/>
            <person name="Clavel T."/>
        </authorList>
    </citation>
    <scope>NUCLEOTIDE SEQUENCE [LARGE SCALE GENOMIC DNA]</scope>
    <source>
        <strain evidence="5 6">BL-389-WT-3D</strain>
    </source>
</reference>
<dbReference type="GO" id="GO:0005886">
    <property type="term" value="C:plasma membrane"/>
    <property type="evidence" value="ECO:0007669"/>
    <property type="project" value="UniProtKB-SubCell"/>
</dbReference>
<accession>A0A844F8Y8</accession>
<feature type="domain" description="Peptidase S26" evidence="4">
    <location>
        <begin position="26"/>
        <end position="175"/>
    </location>
</feature>
<keyword evidence="3 5" id="KW-0378">Hydrolase</keyword>
<comment type="similarity">
    <text evidence="2 3">Belongs to the peptidase S26 family.</text>
</comment>
<comment type="subcellular location">
    <subcellularLocation>
        <location evidence="1">Cell membrane</location>
        <topology evidence="1">Single-pass type II membrane protein</topology>
    </subcellularLocation>
    <subcellularLocation>
        <location evidence="3">Membrane</location>
        <topology evidence="3">Single-pass type II membrane protein</topology>
    </subcellularLocation>
</comment>
<dbReference type="PANTHER" id="PTHR43390">
    <property type="entry name" value="SIGNAL PEPTIDASE I"/>
    <property type="match status" value="1"/>
</dbReference>
<dbReference type="InterPro" id="IPR036286">
    <property type="entry name" value="LexA/Signal_pep-like_sf"/>
</dbReference>
<dbReference type="InterPro" id="IPR000223">
    <property type="entry name" value="Pept_S26A_signal_pept_1"/>
</dbReference>
<dbReference type="EC" id="3.4.21.89" evidence="3"/>
<dbReference type="NCBIfam" id="TIGR02227">
    <property type="entry name" value="sigpep_I_bact"/>
    <property type="match status" value="1"/>
</dbReference>
<dbReference type="CDD" id="cd06530">
    <property type="entry name" value="S26_SPase_I"/>
    <property type="match status" value="1"/>
</dbReference>
<sequence length="182" mass="20865">MQQKNQSETPEQVIRRRRNSVLERKEWIRLLFRILFLALLGWFLFSKVFFITQAKGNDMFPAIKDGDLVIGFRLQKDYVKDDVVVCMVDGNTHIGRIAARGSDRVMMDESGELQVNGTTQGGEIMYPTYAKDGLKYPLEIPEGEIFLLGDYRTRAKDSRDFGTVPMKDVKGKAITILRRQGL</sequence>
<dbReference type="GO" id="GO:0004252">
    <property type="term" value="F:serine-type endopeptidase activity"/>
    <property type="evidence" value="ECO:0007669"/>
    <property type="project" value="InterPro"/>
</dbReference>
<evidence type="ECO:0000256" key="2">
    <source>
        <dbReference type="ARBA" id="ARBA00009370"/>
    </source>
</evidence>